<reference evidence="2" key="1">
    <citation type="submission" date="2016-11" db="UniProtKB">
        <authorList>
            <consortium name="WormBaseParasite"/>
        </authorList>
    </citation>
    <scope>IDENTIFICATION</scope>
    <source>
        <strain evidence="2">KR3021</strain>
    </source>
</reference>
<organism evidence="1 2">
    <name type="scientific">Rhabditophanes sp. KR3021</name>
    <dbReference type="NCBI Taxonomy" id="114890"/>
    <lineage>
        <taxon>Eukaryota</taxon>
        <taxon>Metazoa</taxon>
        <taxon>Ecdysozoa</taxon>
        <taxon>Nematoda</taxon>
        <taxon>Chromadorea</taxon>
        <taxon>Rhabditida</taxon>
        <taxon>Tylenchina</taxon>
        <taxon>Panagrolaimomorpha</taxon>
        <taxon>Strongyloidoidea</taxon>
        <taxon>Alloionematidae</taxon>
        <taxon>Rhabditophanes</taxon>
    </lineage>
</organism>
<evidence type="ECO:0000313" key="1">
    <source>
        <dbReference type="Proteomes" id="UP000095286"/>
    </source>
</evidence>
<dbReference type="WBParaSite" id="RSKR_0000079200.1">
    <property type="protein sequence ID" value="RSKR_0000079200.1"/>
    <property type="gene ID" value="RSKR_0000079200"/>
</dbReference>
<accession>A0AC35TIA8</accession>
<dbReference type="Proteomes" id="UP000095286">
    <property type="component" value="Unplaced"/>
</dbReference>
<name>A0AC35TIA8_9BILA</name>
<evidence type="ECO:0000313" key="2">
    <source>
        <dbReference type="WBParaSite" id="RSKR_0000079200.1"/>
    </source>
</evidence>
<protein>
    <submittedName>
        <fullName evidence="2">Lipase_3 domain-containing protein</fullName>
    </submittedName>
</protein>
<sequence length="165" mass="18886">MRARFEGYSKSKNIKAITFGQPRVGSYIWSQHFDKLIPQAFRVIHDQDIVPHIPSCKKDINSPLNNQTTNGNQICDGSGNDSFYHHGTEIWYPSGMEYGDIFYECLGLPKNEDFNCSDSLQYPMSQFNTFMDMHRYYFGMRVVSWGYLGCPEDVNATQPTGASLI</sequence>
<proteinExistence type="predicted"/>